<gene>
    <name evidence="2" type="ORF">IPV69_25225</name>
</gene>
<dbReference type="EMBL" id="CP063458">
    <property type="protein sequence ID" value="QOV89459.1"/>
    <property type="molecule type" value="Genomic_DNA"/>
</dbReference>
<dbReference type="PANTHER" id="PTHR34512">
    <property type="entry name" value="CELL SURFACE PROTEIN"/>
    <property type="match status" value="1"/>
</dbReference>
<dbReference type="Pfam" id="PF13360">
    <property type="entry name" value="PQQ_2"/>
    <property type="match status" value="2"/>
</dbReference>
<dbReference type="Gene3D" id="2.130.10.10">
    <property type="entry name" value="YVTN repeat-like/Quinoprotein amine dehydrogenase"/>
    <property type="match status" value="2"/>
</dbReference>
<dbReference type="KEGG" id="hbs:IPV69_25225"/>
<dbReference type="AlphaFoldDB" id="A0A7M2WVP5"/>
<keyword evidence="3" id="KW-1185">Reference proteome</keyword>
<name>A0A7M2WVP5_9BACT</name>
<feature type="domain" description="Pyrrolo-quinoline quinone repeat" evidence="1">
    <location>
        <begin position="83"/>
        <end position="134"/>
    </location>
</feature>
<sequence>MKNVWWISVTVVLACVSGALLLGRLGGCRGQDLNTSIGVRQTYKPAEGEKFAAVEDWPAWRGPRGDGISREAVGDAWPTEGLKRLWTADVGLGFSSPIAVGDRLYLFSLNKGKDNLSCFNAQTGELVWTDESDAGWTKDYEGTRATPAVVGDRIYTYGGLGEVACRDIRSGKPVWKKNALAAVGGETPQWGTASSPLIYDGKVIVQAGGGASIAVALSVETGELAWKSQATGSGSYAHPMVVDVDGTKQLVVFAADAVLGMNPQTGATIWREAWNTSYGVNSTTPVYRDRHLYVSSAYGMGGMMLKLSPAAAQKLWAKKDIKSKFQGLILDGDTLIGNSDPGSLIAIAWPDGGRRWKADDSALNPGMGGSIVKAAGDKMIVMSEEGKLSLTRVSPTGIQLLSQFQAFDDVRQVWSTPLLYAGRLYAKGPKELVCFELK</sequence>
<proteinExistence type="predicted"/>
<dbReference type="RefSeq" id="WP_206292500.1">
    <property type="nucleotide sequence ID" value="NZ_CP063458.1"/>
</dbReference>
<dbReference type="SUPFAM" id="SSF50998">
    <property type="entry name" value="Quinoprotein alcohol dehydrogenase-like"/>
    <property type="match status" value="1"/>
</dbReference>
<accession>A0A7M2WVP5</accession>
<dbReference type="PROSITE" id="PS51257">
    <property type="entry name" value="PROKAR_LIPOPROTEIN"/>
    <property type="match status" value="1"/>
</dbReference>
<protein>
    <submittedName>
        <fullName evidence="2">PQQ-like beta-propeller repeat protein</fullName>
    </submittedName>
</protein>
<dbReference type="InterPro" id="IPR015943">
    <property type="entry name" value="WD40/YVTN_repeat-like_dom_sf"/>
</dbReference>
<evidence type="ECO:0000259" key="1">
    <source>
        <dbReference type="Pfam" id="PF13360"/>
    </source>
</evidence>
<reference evidence="2 3" key="1">
    <citation type="submission" date="2020-10" db="EMBL/GenBank/DDBJ databases">
        <title>Wide distribution of Phycisphaera-like planctomycetes from WD2101 soil group in peatlands and genome analysis of the first cultivated representative.</title>
        <authorList>
            <person name="Dedysh S.N."/>
            <person name="Beletsky A.V."/>
            <person name="Ivanova A."/>
            <person name="Kulichevskaya I.S."/>
            <person name="Suzina N.E."/>
            <person name="Philippov D.A."/>
            <person name="Rakitin A.L."/>
            <person name="Mardanov A.V."/>
            <person name="Ravin N.V."/>
        </authorList>
    </citation>
    <scope>NUCLEOTIDE SEQUENCE [LARGE SCALE GENOMIC DNA]</scope>
    <source>
        <strain evidence="2 3">M1803</strain>
    </source>
</reference>
<evidence type="ECO:0000313" key="2">
    <source>
        <dbReference type="EMBL" id="QOV89459.1"/>
    </source>
</evidence>
<dbReference type="PANTHER" id="PTHR34512:SF30">
    <property type="entry name" value="OUTER MEMBRANE PROTEIN ASSEMBLY FACTOR BAMB"/>
    <property type="match status" value="1"/>
</dbReference>
<dbReference type="Proteomes" id="UP000593765">
    <property type="component" value="Chromosome"/>
</dbReference>
<evidence type="ECO:0000313" key="3">
    <source>
        <dbReference type="Proteomes" id="UP000593765"/>
    </source>
</evidence>
<feature type="domain" description="Pyrrolo-quinoline quinone repeat" evidence="1">
    <location>
        <begin position="136"/>
        <end position="357"/>
    </location>
</feature>
<dbReference type="InterPro" id="IPR002372">
    <property type="entry name" value="PQQ_rpt_dom"/>
</dbReference>
<organism evidence="2 3">
    <name type="scientific">Humisphaera borealis</name>
    <dbReference type="NCBI Taxonomy" id="2807512"/>
    <lineage>
        <taxon>Bacteria</taxon>
        <taxon>Pseudomonadati</taxon>
        <taxon>Planctomycetota</taxon>
        <taxon>Phycisphaerae</taxon>
        <taxon>Tepidisphaerales</taxon>
        <taxon>Tepidisphaeraceae</taxon>
        <taxon>Humisphaera</taxon>
    </lineage>
</organism>
<dbReference type="InterPro" id="IPR011047">
    <property type="entry name" value="Quinoprotein_ADH-like_sf"/>
</dbReference>